<reference evidence="1 2" key="1">
    <citation type="submission" date="2019-07" db="EMBL/GenBank/DDBJ databases">
        <title>R&amp;d 2014.</title>
        <authorList>
            <person name="Klenk H.-P."/>
        </authorList>
    </citation>
    <scope>NUCLEOTIDE SEQUENCE [LARGE SCALE GENOMIC DNA]</scope>
    <source>
        <strain evidence="1 2">DSM 45764</strain>
    </source>
</reference>
<evidence type="ECO:0000313" key="1">
    <source>
        <dbReference type="EMBL" id="TWH73315.1"/>
    </source>
</evidence>
<gene>
    <name evidence="1" type="ORF">JD78_01838</name>
</gene>
<keyword evidence="2" id="KW-1185">Reference proteome</keyword>
<dbReference type="EMBL" id="VLKF01000001">
    <property type="protein sequence ID" value="TWH73315.1"/>
    <property type="molecule type" value="Genomic_DNA"/>
</dbReference>
<dbReference type="AlphaFoldDB" id="A0A562IRF5"/>
<name>A0A562IRF5_9ACTN</name>
<sequence>MRNDGHPHAMVTRAGLLVVTLALTTSGCSGVMGGNAAASCVGPLVSISQPTAAPGETVTVSGEWLRSGCDDGSGEVEQPWTDAAVLFLQADRSIELTRIDATGDRSTATVDVTIPVDALPGGAAVAIADTDGPCPPAAALTVSAPGAPAAPLSGPGSLCGRWPSGPID</sequence>
<evidence type="ECO:0000313" key="2">
    <source>
        <dbReference type="Proteomes" id="UP000321490"/>
    </source>
</evidence>
<dbReference type="RefSeq" id="WP_153358808.1">
    <property type="nucleotide sequence ID" value="NZ_ML762485.1"/>
</dbReference>
<organism evidence="1 2">
    <name type="scientific">Modestobacter roseus</name>
    <dbReference type="NCBI Taxonomy" id="1181884"/>
    <lineage>
        <taxon>Bacteria</taxon>
        <taxon>Bacillati</taxon>
        <taxon>Actinomycetota</taxon>
        <taxon>Actinomycetes</taxon>
        <taxon>Geodermatophilales</taxon>
        <taxon>Geodermatophilaceae</taxon>
        <taxon>Modestobacter</taxon>
    </lineage>
</organism>
<proteinExistence type="predicted"/>
<protein>
    <submittedName>
        <fullName evidence="1">Uncharacterized protein</fullName>
    </submittedName>
</protein>
<comment type="caution">
    <text evidence="1">The sequence shown here is derived from an EMBL/GenBank/DDBJ whole genome shotgun (WGS) entry which is preliminary data.</text>
</comment>
<accession>A0A562IRF5</accession>
<dbReference type="Proteomes" id="UP000321490">
    <property type="component" value="Unassembled WGS sequence"/>
</dbReference>
<dbReference type="PROSITE" id="PS51257">
    <property type="entry name" value="PROKAR_LIPOPROTEIN"/>
    <property type="match status" value="1"/>
</dbReference>